<organism evidence="1 2">
    <name type="scientific">Bacillus wiedmannii</name>
    <dbReference type="NCBI Taxonomy" id="1890302"/>
    <lineage>
        <taxon>Bacteria</taxon>
        <taxon>Bacillati</taxon>
        <taxon>Bacillota</taxon>
        <taxon>Bacilli</taxon>
        <taxon>Bacillales</taxon>
        <taxon>Bacillaceae</taxon>
        <taxon>Bacillus</taxon>
        <taxon>Bacillus cereus group</taxon>
    </lineage>
</organism>
<comment type="caution">
    <text evidence="1">The sequence shown here is derived from an EMBL/GenBank/DDBJ whole genome shotgun (WGS) entry which is preliminary data.</text>
</comment>
<dbReference type="AlphaFoldDB" id="A0AB73R2D5"/>
<accession>A0AB73R2D5</accession>
<dbReference type="Proteomes" id="UP000220435">
    <property type="component" value="Unassembled WGS sequence"/>
</dbReference>
<gene>
    <name evidence="1" type="ORF">CN694_29345</name>
</gene>
<name>A0AB73R2D5_9BACI</name>
<evidence type="ECO:0000313" key="1">
    <source>
        <dbReference type="EMBL" id="PEK17212.1"/>
    </source>
</evidence>
<sequence>MDLSISDELQLFSKELQQHMSPYTLNQLASKVGFVQRKSIYRVQDLVVLNTDLLFISLHNLYYRYL</sequence>
<evidence type="ECO:0000313" key="2">
    <source>
        <dbReference type="Proteomes" id="UP000220435"/>
    </source>
</evidence>
<protein>
    <submittedName>
        <fullName evidence="1">Uncharacterized protein</fullName>
    </submittedName>
</protein>
<reference evidence="1 2" key="1">
    <citation type="submission" date="2017-09" db="EMBL/GenBank/DDBJ databases">
        <title>Large-scale bioinformatics analysis of Bacillus genomes uncovers conserved roles of natural products in bacterial physiology.</title>
        <authorList>
            <consortium name="Agbiome Team Llc"/>
            <person name="Bleich R.M."/>
            <person name="Kirk G.J."/>
            <person name="Santa Maria K.C."/>
            <person name="Allen S.E."/>
            <person name="Farag S."/>
            <person name="Shank E.A."/>
            <person name="Bowers A."/>
        </authorList>
    </citation>
    <scope>NUCLEOTIDE SEQUENCE [LARGE SCALE GENOMIC DNA]</scope>
    <source>
        <strain evidence="1 2">AFS000414</strain>
    </source>
</reference>
<dbReference type="EMBL" id="NUFG01000038">
    <property type="protein sequence ID" value="PEK17212.1"/>
    <property type="molecule type" value="Genomic_DNA"/>
</dbReference>
<proteinExistence type="predicted"/>